<dbReference type="NCBIfam" id="TIGR03508">
    <property type="entry name" value="decahem_SO"/>
    <property type="match status" value="1"/>
</dbReference>
<name>A0AAU7NWZ0_9GAMM</name>
<evidence type="ECO:0000259" key="3">
    <source>
        <dbReference type="Pfam" id="PF22678"/>
    </source>
</evidence>
<feature type="domain" description="Doubled CXXCH motif" evidence="2">
    <location>
        <begin position="219"/>
        <end position="255"/>
    </location>
</feature>
<keyword evidence="1" id="KW-0732">Signal</keyword>
<reference evidence="4 5" key="1">
    <citation type="journal article" date="2024" name="Microbiology">
        <title>Methylomarinum rosea sp. nov., a novel halophilic methanotrophic bacterium from the hypersaline Lake Elton.</title>
        <authorList>
            <person name="Suleimanov R.Z."/>
            <person name="Oshkin I.Y."/>
            <person name="Danilova O.V."/>
            <person name="Suzina N.E."/>
            <person name="Dedysh S.N."/>
        </authorList>
    </citation>
    <scope>NUCLEOTIDE SEQUENCE [LARGE SCALE GENOMIC DNA]</scope>
    <source>
        <strain evidence="4 5">Ch1-1</strain>
    </source>
</reference>
<evidence type="ECO:0000259" key="2">
    <source>
        <dbReference type="Pfam" id="PF09699"/>
    </source>
</evidence>
<dbReference type="KEGG" id="mech:Q9L42_004745"/>
<proteinExistence type="predicted"/>
<dbReference type="PANTHER" id="PTHR35038">
    <property type="entry name" value="DISSIMILATORY SULFITE REDUCTASE SIRA"/>
    <property type="match status" value="1"/>
</dbReference>
<feature type="domain" description="Cytochrome c-type protein NrfB-like" evidence="3">
    <location>
        <begin position="76"/>
        <end position="157"/>
    </location>
</feature>
<dbReference type="InterPro" id="IPR053875">
    <property type="entry name" value="Cytochrom_c_NrfB-like_dom"/>
</dbReference>
<dbReference type="EMBL" id="CP157743">
    <property type="protein sequence ID" value="XBS21437.1"/>
    <property type="molecule type" value="Genomic_DNA"/>
</dbReference>
<evidence type="ECO:0000256" key="1">
    <source>
        <dbReference type="ARBA" id="ARBA00022729"/>
    </source>
</evidence>
<dbReference type="InterPro" id="IPR036280">
    <property type="entry name" value="Multihaem_cyt_sf"/>
</dbReference>
<dbReference type="Proteomes" id="UP001225378">
    <property type="component" value="Chromosome"/>
</dbReference>
<accession>A0AAU7NWZ0</accession>
<dbReference type="Pfam" id="PF22678">
    <property type="entry name" value="Cytochrom_c_NrfB-like"/>
    <property type="match status" value="1"/>
</dbReference>
<evidence type="ECO:0000313" key="4">
    <source>
        <dbReference type="EMBL" id="XBS21437.1"/>
    </source>
</evidence>
<organism evidence="4 5">
    <name type="scientific">Methylomarinum roseum</name>
    <dbReference type="NCBI Taxonomy" id="3067653"/>
    <lineage>
        <taxon>Bacteria</taxon>
        <taxon>Pseudomonadati</taxon>
        <taxon>Pseudomonadota</taxon>
        <taxon>Gammaproteobacteria</taxon>
        <taxon>Methylococcales</taxon>
        <taxon>Methylococcaceae</taxon>
        <taxon>Methylomarinum</taxon>
    </lineage>
</organism>
<dbReference type="Pfam" id="PF09699">
    <property type="entry name" value="Paired_CXXCH_1"/>
    <property type="match status" value="2"/>
</dbReference>
<dbReference type="Gene3D" id="3.90.10.10">
    <property type="entry name" value="Cytochrome C3"/>
    <property type="match status" value="2"/>
</dbReference>
<dbReference type="SUPFAM" id="SSF48695">
    <property type="entry name" value="Multiheme cytochromes"/>
    <property type="match status" value="1"/>
</dbReference>
<dbReference type="PANTHER" id="PTHR35038:SF5">
    <property type="entry name" value="CYTOCHROME C-TYPE PROTEIN NRFB"/>
    <property type="match status" value="1"/>
</dbReference>
<evidence type="ECO:0000313" key="5">
    <source>
        <dbReference type="Proteomes" id="UP001225378"/>
    </source>
</evidence>
<feature type="domain" description="Doubled CXXCH motif" evidence="2">
    <location>
        <begin position="171"/>
        <end position="212"/>
    </location>
</feature>
<dbReference type="AlphaFoldDB" id="A0AAU7NWZ0"/>
<dbReference type="NCBIfam" id="TIGR01905">
    <property type="entry name" value="paired_CXXCH_1"/>
    <property type="match status" value="2"/>
</dbReference>
<gene>
    <name evidence="4" type="ORF">Q9L42_004745</name>
</gene>
<dbReference type="RefSeq" id="WP_349432106.1">
    <property type="nucleotide sequence ID" value="NZ_CP157743.1"/>
</dbReference>
<dbReference type="InterPro" id="IPR020015">
    <property type="entry name" value="Decahaem_cyt-c_DmsE"/>
</dbReference>
<keyword evidence="5" id="KW-1185">Reference proteome</keyword>
<dbReference type="InterPro" id="IPR051829">
    <property type="entry name" value="Multiheme_Cytochr_ET"/>
</dbReference>
<dbReference type="GO" id="GO:0016491">
    <property type="term" value="F:oxidoreductase activity"/>
    <property type="evidence" value="ECO:0007669"/>
    <property type="project" value="TreeGrafter"/>
</dbReference>
<dbReference type="InterPro" id="IPR010177">
    <property type="entry name" value="Paired_CXXCH_1"/>
</dbReference>
<protein>
    <submittedName>
        <fullName evidence="4">DmsE family decaheme c-type cytochrome</fullName>
    </submittedName>
</protein>
<sequence length="302" mass="33628">MMQRLISTLIFFPTLLLGLMVLDVSAETTLPSRADRDLIDPSNCLGCHNDNNIQPIFSTPHAQKGDPRTNFATKECETCHGPGGEDHPEIAFGALSKTPVEEQNRVCLDCHDRGDKVHWQNSSHQASDIACAACHRIHAVRDPVVEKSTQIQVCFTCHTEQKAQSFLRSRHPFREGKMVCSDCHNPHGSTSDFQLKENTVTETCYACHTEKRGPFLWEHPPVQENCALCHNPHGSTQDRLLKVRTPFLCQQCHSDRFHPSTLYDGSGLPPVGAQSRLLAEGCLNCHYFVHGSNHPAGAAFTR</sequence>